<keyword evidence="1" id="KW-1133">Transmembrane helix</keyword>
<feature type="transmembrane region" description="Helical" evidence="1">
    <location>
        <begin position="156"/>
        <end position="183"/>
    </location>
</feature>
<accession>A0A1N6TLH9</accession>
<feature type="transmembrane region" description="Helical" evidence="1">
    <location>
        <begin position="204"/>
        <end position="228"/>
    </location>
</feature>
<evidence type="ECO:0000313" key="2">
    <source>
        <dbReference type="EMBL" id="SIQ54250.1"/>
    </source>
</evidence>
<dbReference type="Proteomes" id="UP000186819">
    <property type="component" value="Unassembled WGS sequence"/>
</dbReference>
<keyword evidence="1" id="KW-0812">Transmembrane</keyword>
<dbReference type="InterPro" id="IPR018692">
    <property type="entry name" value="DUF2189"/>
</dbReference>
<keyword evidence="3" id="KW-1185">Reference proteome</keyword>
<sequence length="252" mass="26842">MSMNDSRPEPRHVRPAQVMAAVASGLRVFADTAPLSLLYAGGFAVFGVGLITLLATVGLAPMALPLVGGFLIVAPALLAGFFAMSAARRSGRKPTWRDVGSGFLRSPPPLWGLVLVCLFLFVIWMTDAGILYSFMLGRSYAGWKMLFPLSAELLRFHLGAVVAGGLFALIAFCITAYAVPLLIERRASLVVAVSASVRAIFRSLPANLTWSLLLGGTIIVSIIVPLLLTVTLPVTAFATECLYRTVFPDESG</sequence>
<gene>
    <name evidence="2" type="ORF">SAMN05421829_10538</name>
</gene>
<reference evidence="3" key="1">
    <citation type="submission" date="2017-01" db="EMBL/GenBank/DDBJ databases">
        <authorList>
            <person name="Varghese N."/>
            <person name="Submissions S."/>
        </authorList>
    </citation>
    <scope>NUCLEOTIDE SEQUENCE [LARGE SCALE GENOMIC DNA]</scope>
    <source>
        <strain evidence="3">ATCC 51758</strain>
    </source>
</reference>
<feature type="transmembrane region" description="Helical" evidence="1">
    <location>
        <begin position="66"/>
        <end position="87"/>
    </location>
</feature>
<dbReference type="Pfam" id="PF09955">
    <property type="entry name" value="DUF2189"/>
    <property type="match status" value="1"/>
</dbReference>
<keyword evidence="1" id="KW-0472">Membrane</keyword>
<organism evidence="2 3">
    <name type="scientific">Aromatoleum tolulyticum</name>
    <dbReference type="NCBI Taxonomy" id="34027"/>
    <lineage>
        <taxon>Bacteria</taxon>
        <taxon>Pseudomonadati</taxon>
        <taxon>Pseudomonadota</taxon>
        <taxon>Betaproteobacteria</taxon>
        <taxon>Rhodocyclales</taxon>
        <taxon>Rhodocyclaceae</taxon>
        <taxon>Aromatoleum</taxon>
    </lineage>
</organism>
<proteinExistence type="predicted"/>
<dbReference type="STRING" id="34027.SAMN05421829_10538"/>
<dbReference type="AlphaFoldDB" id="A0A1N6TLH9"/>
<evidence type="ECO:0000313" key="3">
    <source>
        <dbReference type="Proteomes" id="UP000186819"/>
    </source>
</evidence>
<protein>
    <submittedName>
        <fullName evidence="2">Uncharacterized membrane protein</fullName>
    </submittedName>
</protein>
<dbReference type="EMBL" id="FTMD01000005">
    <property type="protein sequence ID" value="SIQ54250.1"/>
    <property type="molecule type" value="Genomic_DNA"/>
</dbReference>
<evidence type="ECO:0000256" key="1">
    <source>
        <dbReference type="SAM" id="Phobius"/>
    </source>
</evidence>
<feature type="transmembrane region" description="Helical" evidence="1">
    <location>
        <begin position="110"/>
        <end position="136"/>
    </location>
</feature>
<name>A0A1N6TLH9_9RHOO</name>
<feature type="transmembrane region" description="Helical" evidence="1">
    <location>
        <begin position="37"/>
        <end position="60"/>
    </location>
</feature>